<keyword evidence="3" id="KW-1185">Reference proteome</keyword>
<organism evidence="2 3">
    <name type="scientific">Streptomyces capillispiralis</name>
    <dbReference type="NCBI Taxonomy" id="68182"/>
    <lineage>
        <taxon>Bacteria</taxon>
        <taxon>Bacillati</taxon>
        <taxon>Actinomycetota</taxon>
        <taxon>Actinomycetes</taxon>
        <taxon>Kitasatosporales</taxon>
        <taxon>Streptomycetaceae</taxon>
        <taxon>Streptomyces</taxon>
    </lineage>
</organism>
<reference evidence="2 3" key="1">
    <citation type="submission" date="2019-06" db="EMBL/GenBank/DDBJ databases">
        <title>Sequencing the genomes of 1000 actinobacteria strains.</title>
        <authorList>
            <person name="Klenk H.-P."/>
        </authorList>
    </citation>
    <scope>NUCLEOTIDE SEQUENCE [LARGE SCALE GENOMIC DNA]</scope>
    <source>
        <strain evidence="2 3">DSM 41695</strain>
    </source>
</reference>
<dbReference type="EMBL" id="VIWV01000001">
    <property type="protein sequence ID" value="TWF89235.1"/>
    <property type="molecule type" value="Genomic_DNA"/>
</dbReference>
<dbReference type="RefSeq" id="WP_145870796.1">
    <property type="nucleotide sequence ID" value="NZ_BNCE01000020.1"/>
</dbReference>
<dbReference type="AlphaFoldDB" id="A0A561TQ53"/>
<name>A0A561TQ53_9ACTN</name>
<evidence type="ECO:0000256" key="1">
    <source>
        <dbReference type="SAM" id="MobiDB-lite"/>
    </source>
</evidence>
<dbReference type="Proteomes" id="UP000316603">
    <property type="component" value="Unassembled WGS sequence"/>
</dbReference>
<feature type="compositionally biased region" description="Low complexity" evidence="1">
    <location>
        <begin position="44"/>
        <end position="53"/>
    </location>
</feature>
<feature type="region of interest" description="Disordered" evidence="1">
    <location>
        <begin position="41"/>
        <end position="67"/>
    </location>
</feature>
<dbReference type="OrthoDB" id="4249946at2"/>
<evidence type="ECO:0000313" key="2">
    <source>
        <dbReference type="EMBL" id="TWF89235.1"/>
    </source>
</evidence>
<protein>
    <submittedName>
        <fullName evidence="2">Uncharacterized protein</fullName>
    </submittedName>
</protein>
<accession>A0A561TQ53</accession>
<comment type="caution">
    <text evidence="2">The sequence shown here is derived from an EMBL/GenBank/DDBJ whole genome shotgun (WGS) entry which is preliminary data.</text>
</comment>
<sequence length="67" mass="7014">MNQAEADLGIPALLLTGHDVKCTPGIFDEATCRLAMHGLRTRAARPAAQQPAPDGSPSHSAPARRTP</sequence>
<proteinExistence type="predicted"/>
<gene>
    <name evidence="2" type="ORF">FHX78_116277</name>
</gene>
<evidence type="ECO:0000313" key="3">
    <source>
        <dbReference type="Proteomes" id="UP000316603"/>
    </source>
</evidence>